<name>E0S686_ENCIT</name>
<protein>
    <submittedName>
        <fullName evidence="1">Bis (5'-nucleosyl) tetraphosphatase</fullName>
    </submittedName>
</protein>
<reference evidence="1 2" key="2">
    <citation type="journal article" date="2012" name="Proc. Natl. Acad. Sci. U.S.A.">
        <title>Gain and loss of multiple functionally related, horizontally transferred genes in the reduced genomes of two microsporidian parasites.</title>
        <authorList>
            <person name="Pombert J.-F."/>
            <person name="Selman M."/>
            <person name="Burki F."/>
            <person name="Bardell F.T."/>
            <person name="Farinelli L."/>
            <person name="Solter L.F."/>
            <person name="Whitman D.W."/>
            <person name="Weiss L.M."/>
            <person name="Corradi N."/>
            <person name="Keeling P.J."/>
        </authorList>
    </citation>
    <scope>NUCLEOTIDE SEQUENCE [LARGE SCALE GENOMIC DNA]</scope>
    <source>
        <strain evidence="1 2">ATCC 50506</strain>
    </source>
</reference>
<gene>
    <name evidence="1" type="ORF">Eint_030770</name>
</gene>
<keyword evidence="2" id="KW-1185">Reference proteome</keyword>
<dbReference type="OrthoDB" id="2190805at2759"/>
<dbReference type="HOGENOM" id="CLU_1057794_0_0_1"/>
<organism evidence="1 2">
    <name type="scientific">Encephalitozoon intestinalis (strain ATCC 50506)</name>
    <name type="common">Microsporidian parasite</name>
    <name type="synonym">Septata intestinalis</name>
    <dbReference type="NCBI Taxonomy" id="876142"/>
    <lineage>
        <taxon>Eukaryota</taxon>
        <taxon>Fungi</taxon>
        <taxon>Fungi incertae sedis</taxon>
        <taxon>Microsporidia</taxon>
        <taxon>Unikaryonidae</taxon>
        <taxon>Encephalitozoon</taxon>
    </lineage>
</organism>
<dbReference type="VEuPathDB" id="MicrosporidiaDB:Eint_030770"/>
<proteinExistence type="predicted"/>
<sequence length="262" mass="29819">MKESEVIGKIEGVFGIEDPAILPERVKSVIKEILEGGVFPVEHPFYVDFINLSFDVLYPGAQEPSELLRRSGFTQDQLEKTGLKRLFSVACAESLKDDKNQSELGEDLKPKRRKKVSWGANLVQIKEIEKTVMETDGSYPTSSSRNGGSGLERNTFKWIIPEKLDHGYSEIKSPGRLEQERREANSIRMSNTEEHRRFSPTQCTDVGEDNETITVPVINFAKNKMPNFDFRKIVEDRFSNMARIHEILEDPSVVDILLGKEE</sequence>
<evidence type="ECO:0000313" key="2">
    <source>
        <dbReference type="Proteomes" id="UP000002313"/>
    </source>
</evidence>
<accession>E0S686</accession>
<dbReference type="Proteomes" id="UP000002313">
    <property type="component" value="Chromosome III"/>
</dbReference>
<dbReference type="AlphaFoldDB" id="E0S686"/>
<dbReference type="GeneID" id="9698869"/>
<reference evidence="1 2" key="1">
    <citation type="journal article" date="2010" name="Nat. Commun.">
        <title>The complete sequence of the smallest known nuclear genome from the microsporidian Encephalitozoon intestinalis.</title>
        <authorList>
            <person name="Corradi N."/>
            <person name="Pombert J.-F."/>
            <person name="Farinelli L."/>
            <person name="Didier E.S."/>
            <person name="Keeling P.J."/>
        </authorList>
    </citation>
    <scope>NUCLEOTIDE SEQUENCE [LARGE SCALE GENOMIC DNA]</scope>
    <source>
        <strain evidence="1 2">ATCC 50506</strain>
    </source>
</reference>
<evidence type="ECO:0000313" key="1">
    <source>
        <dbReference type="EMBL" id="ADM11221.1"/>
    </source>
</evidence>
<dbReference type="KEGG" id="ein:Eint_030770"/>
<dbReference type="EMBL" id="CP001944">
    <property type="protein sequence ID" value="ADM11221.1"/>
    <property type="molecule type" value="Genomic_DNA"/>
</dbReference>
<dbReference type="RefSeq" id="XP_003072581.1">
    <property type="nucleotide sequence ID" value="XM_003072535.1"/>
</dbReference>